<dbReference type="EMBL" id="JAUTWS010000004">
    <property type="protein sequence ID" value="MDO9707714.1"/>
    <property type="molecule type" value="Genomic_DNA"/>
</dbReference>
<dbReference type="Proteomes" id="UP001243009">
    <property type="component" value="Unassembled WGS sequence"/>
</dbReference>
<keyword evidence="2" id="KW-1185">Reference proteome</keyword>
<name>A0ABT9DUY8_9PROT</name>
<dbReference type="RefSeq" id="WP_305102587.1">
    <property type="nucleotide sequence ID" value="NZ_JAUTWS010000004.1"/>
</dbReference>
<protein>
    <submittedName>
        <fullName evidence="1">Uncharacterized protein</fullName>
    </submittedName>
</protein>
<reference evidence="1 2" key="1">
    <citation type="submission" date="2023-08" db="EMBL/GenBank/DDBJ databases">
        <title>The draft genome sequence of Paracraurococcus sp. LOR1-02.</title>
        <authorList>
            <person name="Kingkaew E."/>
            <person name="Tanasupawat S."/>
        </authorList>
    </citation>
    <scope>NUCLEOTIDE SEQUENCE [LARGE SCALE GENOMIC DNA]</scope>
    <source>
        <strain evidence="1 2">LOR1-02</strain>
    </source>
</reference>
<accession>A0ABT9DUY8</accession>
<comment type="caution">
    <text evidence="1">The sequence shown here is derived from an EMBL/GenBank/DDBJ whole genome shotgun (WGS) entry which is preliminary data.</text>
</comment>
<evidence type="ECO:0000313" key="2">
    <source>
        <dbReference type="Proteomes" id="UP001243009"/>
    </source>
</evidence>
<organism evidence="1 2">
    <name type="scientific">Paracraurococcus lichenis</name>
    <dbReference type="NCBI Taxonomy" id="3064888"/>
    <lineage>
        <taxon>Bacteria</taxon>
        <taxon>Pseudomonadati</taxon>
        <taxon>Pseudomonadota</taxon>
        <taxon>Alphaproteobacteria</taxon>
        <taxon>Acetobacterales</taxon>
        <taxon>Roseomonadaceae</taxon>
        <taxon>Paracraurococcus</taxon>
    </lineage>
</organism>
<gene>
    <name evidence="1" type="ORF">Q7A36_05095</name>
</gene>
<proteinExistence type="predicted"/>
<evidence type="ECO:0000313" key="1">
    <source>
        <dbReference type="EMBL" id="MDO9707714.1"/>
    </source>
</evidence>
<sequence length="286" mass="32079">MPDIVQLALWGGGPSGEDLDIVVADPKVGRVQFPGELAGFPVSNLRVFEFIGTGAGQTEILAKVPRTGASYAMPITASVGGVSTYTNPPVSFHKFYHGTNLASAKKLMCIDLTPMTVPEALLLDVNEYTDFGKGFYTHPEEGKRKAIEWAKRRNHEWGVVRFSLTSKEYNTILGKALFFPDKYKTRPGNAPKLFHGQNSTWIEFVEFNRHVRLVDIKRPKDNDWTADYCWMRGPIWGRADSGLPGAPGLPEKYHQVNWGLSGMQALNTPDAKRRRFLFTKHNEHML</sequence>